<evidence type="ECO:0000256" key="3">
    <source>
        <dbReference type="ARBA" id="ARBA00022622"/>
    </source>
</evidence>
<organism evidence="11 12">
    <name type="scientific">Seiridium cardinale</name>
    <dbReference type="NCBI Taxonomy" id="138064"/>
    <lineage>
        <taxon>Eukaryota</taxon>
        <taxon>Fungi</taxon>
        <taxon>Dikarya</taxon>
        <taxon>Ascomycota</taxon>
        <taxon>Pezizomycotina</taxon>
        <taxon>Sordariomycetes</taxon>
        <taxon>Xylariomycetidae</taxon>
        <taxon>Amphisphaeriales</taxon>
        <taxon>Sporocadaceae</taxon>
        <taxon>Seiridium</taxon>
    </lineage>
</organism>
<proteinExistence type="predicted"/>
<keyword evidence="7" id="KW-0449">Lipoprotein</keyword>
<accession>A0ABR2XUF6</accession>
<evidence type="ECO:0000256" key="9">
    <source>
        <dbReference type="SAM" id="SignalP"/>
    </source>
</evidence>
<comment type="caution">
    <text evidence="11">The sequence shown here is derived from an EMBL/GenBank/DDBJ whole genome shotgun (WGS) entry which is preliminary data.</text>
</comment>
<feature type="region of interest" description="Disordered" evidence="8">
    <location>
        <begin position="175"/>
        <end position="207"/>
    </location>
</feature>
<dbReference type="InterPro" id="IPR046936">
    <property type="entry name" value="BIM1-like"/>
</dbReference>
<protein>
    <submittedName>
        <fullName evidence="11">Copper acquisition factor BIM1-like domain-containing protein</fullName>
    </submittedName>
</protein>
<evidence type="ECO:0000256" key="2">
    <source>
        <dbReference type="ARBA" id="ARBA00022475"/>
    </source>
</evidence>
<name>A0ABR2XUF6_9PEZI</name>
<keyword evidence="4 9" id="KW-0732">Signal</keyword>
<dbReference type="PANTHER" id="PTHR34992:SF1">
    <property type="entry name" value="COPPER ACQUISITION FACTOR BIM1-LIKE DOMAIN-CONTAINING PROTEIN"/>
    <property type="match status" value="1"/>
</dbReference>
<dbReference type="EMBL" id="JARVKM010000023">
    <property type="protein sequence ID" value="KAK9777190.1"/>
    <property type="molecule type" value="Genomic_DNA"/>
</dbReference>
<evidence type="ECO:0000256" key="7">
    <source>
        <dbReference type="ARBA" id="ARBA00023288"/>
    </source>
</evidence>
<evidence type="ECO:0000256" key="1">
    <source>
        <dbReference type="ARBA" id="ARBA00004609"/>
    </source>
</evidence>
<feature type="chain" id="PRO_5046853573" evidence="9">
    <location>
        <begin position="21"/>
        <end position="235"/>
    </location>
</feature>
<keyword evidence="3" id="KW-0336">GPI-anchor</keyword>
<keyword evidence="5" id="KW-0472">Membrane</keyword>
<evidence type="ECO:0000256" key="4">
    <source>
        <dbReference type="ARBA" id="ARBA00022729"/>
    </source>
</evidence>
<keyword evidence="6" id="KW-0325">Glycoprotein</keyword>
<evidence type="ECO:0000313" key="12">
    <source>
        <dbReference type="Proteomes" id="UP001465668"/>
    </source>
</evidence>
<evidence type="ECO:0000259" key="10">
    <source>
        <dbReference type="Pfam" id="PF20238"/>
    </source>
</evidence>
<keyword evidence="2" id="KW-1003">Cell membrane</keyword>
<dbReference type="PANTHER" id="PTHR34992">
    <property type="entry name" value="HYPHAL ANASTAMOSIS-7 PROTEIN"/>
    <property type="match status" value="1"/>
</dbReference>
<comment type="subcellular location">
    <subcellularLocation>
        <location evidence="1">Cell membrane</location>
        <topology evidence="1">Lipid-anchor</topology>
        <topology evidence="1">GPI-anchor</topology>
    </subcellularLocation>
</comment>
<dbReference type="Proteomes" id="UP001465668">
    <property type="component" value="Unassembled WGS sequence"/>
</dbReference>
<dbReference type="CDD" id="cd21176">
    <property type="entry name" value="LPMO_auxiliary-like"/>
    <property type="match status" value="1"/>
</dbReference>
<feature type="signal peptide" evidence="9">
    <location>
        <begin position="1"/>
        <end position="20"/>
    </location>
</feature>
<keyword evidence="12" id="KW-1185">Reference proteome</keyword>
<sequence length="235" mass="23708">MAPLSSITAAALMFLSSCQAHFLLTSPTPAGTFDEDSESNAPCGGITPSFSSSNITNFAVGGDAIATQLGHPQANWLYRITTDESASGNWTQIYPIVQQSGLKFFCIPTVTVPESFIGQTAVLSVVADAPDGLLYQCATVKFVSGVNSNLPSACVNTSGVTGSFDSDDKLTALVDSTSSGSDSSSTTGTTTSGTSSSTSSNTGNAAPATYGGSVEGLRSLVTVGAMVAIGAALMI</sequence>
<dbReference type="InterPro" id="IPR046530">
    <property type="entry name" value="BIM1-like_dom"/>
</dbReference>
<feature type="compositionally biased region" description="Low complexity" evidence="8">
    <location>
        <begin position="175"/>
        <end position="204"/>
    </location>
</feature>
<evidence type="ECO:0000313" key="11">
    <source>
        <dbReference type="EMBL" id="KAK9777190.1"/>
    </source>
</evidence>
<gene>
    <name evidence="11" type="ORF">SCAR479_06258</name>
</gene>
<feature type="domain" description="Copper acquisition factor BIM1-like" evidence="10">
    <location>
        <begin position="19"/>
        <end position="159"/>
    </location>
</feature>
<dbReference type="Pfam" id="PF20238">
    <property type="entry name" value="BIM1-like_dom"/>
    <property type="match status" value="1"/>
</dbReference>
<evidence type="ECO:0000256" key="6">
    <source>
        <dbReference type="ARBA" id="ARBA00023180"/>
    </source>
</evidence>
<evidence type="ECO:0000256" key="5">
    <source>
        <dbReference type="ARBA" id="ARBA00023136"/>
    </source>
</evidence>
<evidence type="ECO:0000256" key="8">
    <source>
        <dbReference type="SAM" id="MobiDB-lite"/>
    </source>
</evidence>
<reference evidence="11 12" key="1">
    <citation type="submission" date="2024-02" db="EMBL/GenBank/DDBJ databases">
        <title>First draft genome assembly of two strains of Seiridium cardinale.</title>
        <authorList>
            <person name="Emiliani G."/>
            <person name="Scali E."/>
        </authorList>
    </citation>
    <scope>NUCLEOTIDE SEQUENCE [LARGE SCALE GENOMIC DNA]</scope>
    <source>
        <strain evidence="11 12">BM-138-000479</strain>
    </source>
</reference>